<name>A0A418M0C3_9BACT</name>
<reference evidence="1 2" key="1">
    <citation type="submission" date="2018-08" db="EMBL/GenBank/DDBJ databases">
        <title>Fibrisoma montanum sp. nov., isolated from Danxia mountain soil.</title>
        <authorList>
            <person name="Huang Y."/>
        </authorList>
    </citation>
    <scope>NUCLEOTIDE SEQUENCE [LARGE SCALE GENOMIC DNA]</scope>
    <source>
        <strain evidence="1 2">HYT19</strain>
    </source>
</reference>
<proteinExistence type="predicted"/>
<dbReference type="RefSeq" id="WP_119670832.1">
    <property type="nucleotide sequence ID" value="NZ_QXED01000009.1"/>
</dbReference>
<protein>
    <submittedName>
        <fullName evidence="1">Uncharacterized protein</fullName>
    </submittedName>
</protein>
<gene>
    <name evidence="1" type="ORF">DYU11_26915</name>
</gene>
<accession>A0A418M0C3</accession>
<organism evidence="1 2">
    <name type="scientific">Fibrisoma montanum</name>
    <dbReference type="NCBI Taxonomy" id="2305895"/>
    <lineage>
        <taxon>Bacteria</taxon>
        <taxon>Pseudomonadati</taxon>
        <taxon>Bacteroidota</taxon>
        <taxon>Cytophagia</taxon>
        <taxon>Cytophagales</taxon>
        <taxon>Spirosomataceae</taxon>
        <taxon>Fibrisoma</taxon>
    </lineage>
</organism>
<comment type="caution">
    <text evidence="1">The sequence shown here is derived from an EMBL/GenBank/DDBJ whole genome shotgun (WGS) entry which is preliminary data.</text>
</comment>
<dbReference type="OrthoDB" id="957799at2"/>
<sequence length="109" mass="11969">MTDTIISPNQAYTVEFSSYEVRMSHWINQPYLIRVADKQTLFSLAGDGWSAFTTKWVDEATVEMEVARYPGRVSCTLRLNAAAGTGTAAGPTGSFSGTLTDVQRWVLSL</sequence>
<dbReference type="EMBL" id="QXED01000009">
    <property type="protein sequence ID" value="RIV19122.1"/>
    <property type="molecule type" value="Genomic_DNA"/>
</dbReference>
<evidence type="ECO:0000313" key="2">
    <source>
        <dbReference type="Proteomes" id="UP000283523"/>
    </source>
</evidence>
<dbReference type="AlphaFoldDB" id="A0A418M0C3"/>
<evidence type="ECO:0000313" key="1">
    <source>
        <dbReference type="EMBL" id="RIV19122.1"/>
    </source>
</evidence>
<keyword evidence="2" id="KW-1185">Reference proteome</keyword>
<dbReference type="Proteomes" id="UP000283523">
    <property type="component" value="Unassembled WGS sequence"/>
</dbReference>